<reference evidence="4" key="1">
    <citation type="submission" date="2018-05" db="EMBL/GenBank/DDBJ databases">
        <authorList>
            <person name="Lanie J.A."/>
            <person name="Ng W.-L."/>
            <person name="Kazmierczak K.M."/>
            <person name="Andrzejewski T.M."/>
            <person name="Davidsen T.M."/>
            <person name="Wayne K.J."/>
            <person name="Tettelin H."/>
            <person name="Glass J.I."/>
            <person name="Rusch D."/>
            <person name="Podicherti R."/>
            <person name="Tsui H.-C.T."/>
            <person name="Winkler M.E."/>
        </authorList>
    </citation>
    <scope>NUCLEOTIDE SEQUENCE</scope>
</reference>
<dbReference type="SUPFAM" id="SSF55347">
    <property type="entry name" value="Glyceraldehyde-3-phosphate dehydrogenase-like, C-terminal domain"/>
    <property type="match status" value="1"/>
</dbReference>
<feature type="domain" description="ThuA-like" evidence="2">
    <location>
        <begin position="14"/>
        <end position="196"/>
    </location>
</feature>
<evidence type="ECO:0008006" key="5">
    <source>
        <dbReference type="Google" id="ProtNLM"/>
    </source>
</evidence>
<feature type="domain" description="Gfo/Idh/MocA-like oxidoreductase N-terminal" evidence="1">
    <location>
        <begin position="206"/>
        <end position="329"/>
    </location>
</feature>
<dbReference type="InterPro" id="IPR036291">
    <property type="entry name" value="NAD(P)-bd_dom_sf"/>
</dbReference>
<dbReference type="AlphaFoldDB" id="A0A382FLJ3"/>
<dbReference type="Pfam" id="PF06283">
    <property type="entry name" value="ThuA"/>
    <property type="match status" value="1"/>
</dbReference>
<gene>
    <name evidence="4" type="ORF">METZ01_LOCUS215841</name>
</gene>
<dbReference type="Gene3D" id="3.30.360.10">
    <property type="entry name" value="Dihydrodipicolinate Reductase, domain 2"/>
    <property type="match status" value="1"/>
</dbReference>
<protein>
    <recommendedName>
        <fullName evidence="5">Gfo/Idh/MocA-like oxidoreductase N-terminal domain-containing protein</fullName>
    </recommendedName>
</protein>
<dbReference type="InterPro" id="IPR000683">
    <property type="entry name" value="Gfo/Idh/MocA-like_OxRdtase_N"/>
</dbReference>
<evidence type="ECO:0000259" key="2">
    <source>
        <dbReference type="Pfam" id="PF06283"/>
    </source>
</evidence>
<dbReference type="InterPro" id="IPR051317">
    <property type="entry name" value="Gfo/Idh/MocA_oxidoreduct"/>
</dbReference>
<dbReference type="Gene3D" id="3.40.50.880">
    <property type="match status" value="1"/>
</dbReference>
<accession>A0A382FLJ3</accession>
<dbReference type="InterPro" id="IPR055170">
    <property type="entry name" value="GFO_IDH_MocA-like_dom"/>
</dbReference>
<proteinExistence type="predicted"/>
<feature type="domain" description="GFO/IDH/MocA-like oxidoreductase" evidence="3">
    <location>
        <begin position="338"/>
        <end position="464"/>
    </location>
</feature>
<dbReference type="SUPFAM" id="SSF51735">
    <property type="entry name" value="NAD(P)-binding Rossmann-fold domains"/>
    <property type="match status" value="1"/>
</dbReference>
<dbReference type="GO" id="GO:0000166">
    <property type="term" value="F:nucleotide binding"/>
    <property type="evidence" value="ECO:0007669"/>
    <property type="project" value="InterPro"/>
</dbReference>
<dbReference type="SUPFAM" id="SSF52317">
    <property type="entry name" value="Class I glutamine amidotransferase-like"/>
    <property type="match status" value="1"/>
</dbReference>
<evidence type="ECO:0000259" key="1">
    <source>
        <dbReference type="Pfam" id="PF01408"/>
    </source>
</evidence>
<sequence length="465" mass="50994">MIIGGTAHPFGRCAAIFKAAMEETGQFAVEVTQDRSGLTDLSGYDAVVMYTVGGEMTREQEQGLCGYVRGGGGLFAIHCANAEMGAFTVYQEMVGTRFTGHGPQAEFSVETMADCGDILPRLSPAFAITDEFYMVERTTDADLRDFQHGTWQFARHSLGYVRDYGEGRVLYTALGHDERAFAHVDFQDLCAKALRYICGLNKEKTVRIGLLGYGPAFKMGNHHSDCIQATQGFELVAVCDRDPARLAAAKDEQGEHLAVFSDAEQMAASGQIDLGIVILPHAYHTMGIKTLLAEGLHVITEKPFAVKVADCDEVIALAKNRGAMLSVYHNRHWDPDVLTLLHVIESGLLGEVYSLECNMVGYGRPGQAWRSHKPISGGALYDMGVHQFEKVLQLLPKSNRKGEPINRKASLYGNFSKRHWYDTTNEDYIRAYARFDGGVEAQVVVSSLCAASKPLWTVLGTEGTA</sequence>
<dbReference type="InterPro" id="IPR029062">
    <property type="entry name" value="Class_I_gatase-like"/>
</dbReference>
<organism evidence="4">
    <name type="scientific">marine metagenome</name>
    <dbReference type="NCBI Taxonomy" id="408172"/>
    <lineage>
        <taxon>unclassified sequences</taxon>
        <taxon>metagenomes</taxon>
        <taxon>ecological metagenomes</taxon>
    </lineage>
</organism>
<dbReference type="PANTHER" id="PTHR43708:SF8">
    <property type="entry name" value="OXIDOREDUCTASE"/>
    <property type="match status" value="1"/>
</dbReference>
<evidence type="ECO:0000259" key="3">
    <source>
        <dbReference type="Pfam" id="PF22725"/>
    </source>
</evidence>
<dbReference type="EMBL" id="UINC01050248">
    <property type="protein sequence ID" value="SVB62987.1"/>
    <property type="molecule type" value="Genomic_DNA"/>
</dbReference>
<evidence type="ECO:0000313" key="4">
    <source>
        <dbReference type="EMBL" id="SVB62987.1"/>
    </source>
</evidence>
<dbReference type="PANTHER" id="PTHR43708">
    <property type="entry name" value="CONSERVED EXPRESSED OXIDOREDUCTASE (EUROFUNG)"/>
    <property type="match status" value="1"/>
</dbReference>
<dbReference type="Pfam" id="PF01408">
    <property type="entry name" value="GFO_IDH_MocA"/>
    <property type="match status" value="1"/>
</dbReference>
<dbReference type="Gene3D" id="3.40.50.720">
    <property type="entry name" value="NAD(P)-binding Rossmann-like Domain"/>
    <property type="match status" value="1"/>
</dbReference>
<feature type="non-terminal residue" evidence="4">
    <location>
        <position position="465"/>
    </location>
</feature>
<dbReference type="Pfam" id="PF22725">
    <property type="entry name" value="GFO_IDH_MocA_C3"/>
    <property type="match status" value="1"/>
</dbReference>
<dbReference type="InterPro" id="IPR029010">
    <property type="entry name" value="ThuA-like"/>
</dbReference>
<name>A0A382FLJ3_9ZZZZ</name>